<evidence type="ECO:0000256" key="2">
    <source>
        <dbReference type="ARBA" id="ARBA00023125"/>
    </source>
</evidence>
<dbReference type="InterPro" id="IPR029016">
    <property type="entry name" value="GAF-like_dom_sf"/>
</dbReference>
<gene>
    <name evidence="6" type="ORF">MicloDRAFT_00029170</name>
</gene>
<dbReference type="PATRIC" id="fig|864069.3.peg.3153"/>
<proteinExistence type="predicted"/>
<evidence type="ECO:0000259" key="4">
    <source>
        <dbReference type="PROSITE" id="PS51077"/>
    </source>
</evidence>
<dbReference type="AlphaFoldDB" id="I4YQX6"/>
<dbReference type="InterPro" id="IPR005471">
    <property type="entry name" value="Tscrpt_reg_IclR_N"/>
</dbReference>
<organism evidence="6 7">
    <name type="scientific">Microvirga lotononidis</name>
    <dbReference type="NCBI Taxonomy" id="864069"/>
    <lineage>
        <taxon>Bacteria</taxon>
        <taxon>Pseudomonadati</taxon>
        <taxon>Pseudomonadota</taxon>
        <taxon>Alphaproteobacteria</taxon>
        <taxon>Hyphomicrobiales</taxon>
        <taxon>Methylobacteriaceae</taxon>
        <taxon>Microvirga</taxon>
    </lineage>
</organism>
<dbReference type="SUPFAM" id="SSF46785">
    <property type="entry name" value="Winged helix' DNA-binding domain"/>
    <property type="match status" value="1"/>
</dbReference>
<accession>I4YQX6</accession>
<dbReference type="EMBL" id="JH660645">
    <property type="protein sequence ID" value="EIM26368.1"/>
    <property type="molecule type" value="Genomic_DNA"/>
</dbReference>
<dbReference type="PROSITE" id="PS51077">
    <property type="entry name" value="HTH_ICLR"/>
    <property type="match status" value="1"/>
</dbReference>
<dbReference type="STRING" id="864069.MicloDRAFT_00029170"/>
<dbReference type="PANTHER" id="PTHR30136:SF24">
    <property type="entry name" value="HTH-TYPE TRANSCRIPTIONAL REPRESSOR ALLR"/>
    <property type="match status" value="1"/>
</dbReference>
<dbReference type="PROSITE" id="PS51078">
    <property type="entry name" value="ICLR_ED"/>
    <property type="match status" value="1"/>
</dbReference>
<feature type="domain" description="HTH iclR-type" evidence="4">
    <location>
        <begin position="9"/>
        <end position="70"/>
    </location>
</feature>
<dbReference type="Gene3D" id="3.30.450.40">
    <property type="match status" value="1"/>
</dbReference>
<dbReference type="InterPro" id="IPR036388">
    <property type="entry name" value="WH-like_DNA-bd_sf"/>
</dbReference>
<name>I4YQX6_9HYPH</name>
<keyword evidence="1" id="KW-0805">Transcription regulation</keyword>
<dbReference type="GO" id="GO:0003677">
    <property type="term" value="F:DNA binding"/>
    <property type="evidence" value="ECO:0007669"/>
    <property type="project" value="UniProtKB-KW"/>
</dbReference>
<dbReference type="InterPro" id="IPR050707">
    <property type="entry name" value="HTH_MetabolicPath_Reg"/>
</dbReference>
<dbReference type="GO" id="GO:0003700">
    <property type="term" value="F:DNA-binding transcription factor activity"/>
    <property type="evidence" value="ECO:0007669"/>
    <property type="project" value="TreeGrafter"/>
</dbReference>
<keyword evidence="2" id="KW-0238">DNA-binding</keyword>
<reference evidence="6 7" key="1">
    <citation type="submission" date="2012-02" db="EMBL/GenBank/DDBJ databases">
        <title>Improved High-Quality Draft sequence of Microvirga sp. WSM3557.</title>
        <authorList>
            <consortium name="US DOE Joint Genome Institute"/>
            <person name="Lucas S."/>
            <person name="Han J."/>
            <person name="Lapidus A."/>
            <person name="Cheng J.-F."/>
            <person name="Goodwin L."/>
            <person name="Pitluck S."/>
            <person name="Peters L."/>
            <person name="Zhang X."/>
            <person name="Detter J.C."/>
            <person name="Han C."/>
            <person name="Tapia R."/>
            <person name="Land M."/>
            <person name="Hauser L."/>
            <person name="Kyrpides N."/>
            <person name="Ivanova N."/>
            <person name="Pagani I."/>
            <person name="Brau L."/>
            <person name="Yates R."/>
            <person name="O'Hara G."/>
            <person name="Rui T."/>
            <person name="Howieson J."/>
            <person name="Reeve W."/>
            <person name="Woyke T."/>
        </authorList>
    </citation>
    <scope>NUCLEOTIDE SEQUENCE [LARGE SCALE GENOMIC DNA]</scope>
    <source>
        <strain evidence="6 7">WSM3557</strain>
    </source>
</reference>
<dbReference type="InterPro" id="IPR014757">
    <property type="entry name" value="Tscrpt_reg_IclR_C"/>
</dbReference>
<dbReference type="PANTHER" id="PTHR30136">
    <property type="entry name" value="HELIX-TURN-HELIX TRANSCRIPTIONAL REGULATOR, ICLR FAMILY"/>
    <property type="match status" value="1"/>
</dbReference>
<keyword evidence="3" id="KW-0804">Transcription</keyword>
<evidence type="ECO:0000256" key="3">
    <source>
        <dbReference type="ARBA" id="ARBA00023163"/>
    </source>
</evidence>
<dbReference type="Gene3D" id="1.10.10.10">
    <property type="entry name" value="Winged helix-like DNA-binding domain superfamily/Winged helix DNA-binding domain"/>
    <property type="match status" value="1"/>
</dbReference>
<dbReference type="RefSeq" id="WP_009762419.1">
    <property type="nucleotide sequence ID" value="NZ_CP141049.1"/>
</dbReference>
<dbReference type="Pfam" id="PF01614">
    <property type="entry name" value="IclR_C"/>
    <property type="match status" value="1"/>
</dbReference>
<dbReference type="HOGENOM" id="CLU_062618_6_0_5"/>
<protein>
    <submittedName>
        <fullName evidence="6">Transcriptional regulator</fullName>
    </submittedName>
</protein>
<feature type="domain" description="IclR-ED" evidence="5">
    <location>
        <begin position="72"/>
        <end position="255"/>
    </location>
</feature>
<evidence type="ECO:0000259" key="5">
    <source>
        <dbReference type="PROSITE" id="PS51078"/>
    </source>
</evidence>
<sequence>MNENADFEVKSAVRVLELLELLARSSEPMSLKDIVDELGYPKSSAHSLLATLVSRGYVTREESEYYRLHEGCRNGPGWSSGREALLIAVAQPIMDGLRDAEGETVFLGVRKRDGRVKPVARSISRQVIRFEADLSGSDPAYCTAMGRVLLAFWEPHRVDDYLGRERLIRHTQYTITDRLEIRRILEAVRRDGYAICDQEAYLGGSGVAAPVRDASGEVIAALNVATITQRFENSKVRMIDAIESHARLLSSKLGFKGA</sequence>
<dbReference type="GO" id="GO:0045892">
    <property type="term" value="P:negative regulation of DNA-templated transcription"/>
    <property type="evidence" value="ECO:0007669"/>
    <property type="project" value="TreeGrafter"/>
</dbReference>
<dbReference type="OrthoDB" id="6057486at2"/>
<dbReference type="SMART" id="SM00346">
    <property type="entry name" value="HTH_ICLR"/>
    <property type="match status" value="1"/>
</dbReference>
<dbReference type="Proteomes" id="UP000003947">
    <property type="component" value="Unassembled WGS sequence"/>
</dbReference>
<dbReference type="FunFam" id="1.10.10.10:FF:000056">
    <property type="entry name" value="IclR family transcriptional regulator"/>
    <property type="match status" value="1"/>
</dbReference>
<keyword evidence="7" id="KW-1185">Reference proteome</keyword>
<dbReference type="eggNOG" id="COG1414">
    <property type="taxonomic scope" value="Bacteria"/>
</dbReference>
<evidence type="ECO:0000256" key="1">
    <source>
        <dbReference type="ARBA" id="ARBA00023015"/>
    </source>
</evidence>
<dbReference type="SUPFAM" id="SSF55781">
    <property type="entry name" value="GAF domain-like"/>
    <property type="match status" value="1"/>
</dbReference>
<dbReference type="Pfam" id="PF09339">
    <property type="entry name" value="HTH_IclR"/>
    <property type="match status" value="1"/>
</dbReference>
<evidence type="ECO:0000313" key="7">
    <source>
        <dbReference type="Proteomes" id="UP000003947"/>
    </source>
</evidence>
<dbReference type="InterPro" id="IPR036390">
    <property type="entry name" value="WH_DNA-bd_sf"/>
</dbReference>
<evidence type="ECO:0000313" key="6">
    <source>
        <dbReference type="EMBL" id="EIM26368.1"/>
    </source>
</evidence>